<evidence type="ECO:0000313" key="2">
    <source>
        <dbReference type="Proteomes" id="UP001500689"/>
    </source>
</evidence>
<gene>
    <name evidence="1" type="ORF">GCM10022222_22420</name>
</gene>
<dbReference type="Proteomes" id="UP001500689">
    <property type="component" value="Unassembled WGS sequence"/>
</dbReference>
<evidence type="ECO:0008006" key="3">
    <source>
        <dbReference type="Google" id="ProtNLM"/>
    </source>
</evidence>
<dbReference type="Gene3D" id="1.10.287.1060">
    <property type="entry name" value="ESAT-6-like"/>
    <property type="match status" value="1"/>
</dbReference>
<reference evidence="2" key="1">
    <citation type="journal article" date="2019" name="Int. J. Syst. Evol. Microbiol.">
        <title>The Global Catalogue of Microorganisms (GCM) 10K type strain sequencing project: providing services to taxonomists for standard genome sequencing and annotation.</title>
        <authorList>
            <consortium name="The Broad Institute Genomics Platform"/>
            <consortium name="The Broad Institute Genome Sequencing Center for Infectious Disease"/>
            <person name="Wu L."/>
            <person name="Ma J."/>
        </authorList>
    </citation>
    <scope>NUCLEOTIDE SEQUENCE [LARGE SCALE GENOMIC DNA]</scope>
    <source>
        <strain evidence="2">JCM 16898</strain>
    </source>
</reference>
<organism evidence="1 2">
    <name type="scientific">Amycolatopsis ultiminotia</name>
    <dbReference type="NCBI Taxonomy" id="543629"/>
    <lineage>
        <taxon>Bacteria</taxon>
        <taxon>Bacillati</taxon>
        <taxon>Actinomycetota</taxon>
        <taxon>Actinomycetes</taxon>
        <taxon>Pseudonocardiales</taxon>
        <taxon>Pseudonocardiaceae</taxon>
        <taxon>Amycolatopsis</taxon>
    </lineage>
</organism>
<keyword evidence="2" id="KW-1185">Reference proteome</keyword>
<sequence length="105" mass="11118">MAKFHIEPDQVKKVATDVASMATSFKEMKTYTSQSQLAAAHFGKIPGLSAAAAAYVAKAQALGDSATKGAAFLDDYATRLNKSATLHAENEQESTWDVHDAGKDA</sequence>
<dbReference type="RefSeq" id="WP_344858358.1">
    <property type="nucleotide sequence ID" value="NZ_BAAAZN010000004.1"/>
</dbReference>
<name>A0ABP6VNV4_9PSEU</name>
<evidence type="ECO:0000313" key="1">
    <source>
        <dbReference type="EMBL" id="GAA3538327.1"/>
    </source>
</evidence>
<dbReference type="EMBL" id="BAAAZN010000004">
    <property type="protein sequence ID" value="GAA3538327.1"/>
    <property type="molecule type" value="Genomic_DNA"/>
</dbReference>
<accession>A0ABP6VNV4</accession>
<protein>
    <recommendedName>
        <fullName evidence="3">Excreted virulence factor EspC, type VII ESX diderm</fullName>
    </recommendedName>
</protein>
<comment type="caution">
    <text evidence="1">The sequence shown here is derived from an EMBL/GenBank/DDBJ whole genome shotgun (WGS) entry which is preliminary data.</text>
</comment>
<proteinExistence type="predicted"/>